<evidence type="ECO:0000256" key="2">
    <source>
        <dbReference type="SAM" id="SignalP"/>
    </source>
</evidence>
<dbReference type="InterPro" id="IPR050810">
    <property type="entry name" value="Bact_Secretion_Sys_Channel"/>
</dbReference>
<comment type="similarity">
    <text evidence="1">Belongs to the bacterial secretin family.</text>
</comment>
<dbReference type="GO" id="GO:0009306">
    <property type="term" value="P:protein secretion"/>
    <property type="evidence" value="ECO:0007669"/>
    <property type="project" value="InterPro"/>
</dbReference>
<dbReference type="Proteomes" id="UP001234916">
    <property type="component" value="Chromosome"/>
</dbReference>
<evidence type="ECO:0000259" key="3">
    <source>
        <dbReference type="Pfam" id="PF00263"/>
    </source>
</evidence>
<protein>
    <submittedName>
        <fullName evidence="5">Type II and III secretion system protein family protein</fullName>
    </submittedName>
</protein>
<dbReference type="PRINTS" id="PR00811">
    <property type="entry name" value="BCTERIALGSPD"/>
</dbReference>
<dbReference type="InterPro" id="IPR004846">
    <property type="entry name" value="T2SS/T3SS_dom"/>
</dbReference>
<dbReference type="PANTHER" id="PTHR30332:SF17">
    <property type="entry name" value="TYPE IV PILIATION SYSTEM PROTEIN DR_0774-RELATED"/>
    <property type="match status" value="1"/>
</dbReference>
<dbReference type="GO" id="GO:0015627">
    <property type="term" value="C:type II protein secretion system complex"/>
    <property type="evidence" value="ECO:0007669"/>
    <property type="project" value="TreeGrafter"/>
</dbReference>
<feature type="domain" description="Type II/III secretion system secretin-like" evidence="3">
    <location>
        <begin position="234"/>
        <end position="397"/>
    </location>
</feature>
<reference evidence="5" key="1">
    <citation type="journal article" date="2023" name="Nat. Microbiol.">
        <title>Enrichment and characterization of a nitric oxide-reducing microbial community in a continuous bioreactor.</title>
        <authorList>
            <person name="Garrido-Amador P."/>
            <person name="Stortenbeker N."/>
            <person name="Wessels H.J.C.T."/>
            <person name="Speth D.R."/>
            <person name="Garcia-Heredia I."/>
            <person name="Kartal B."/>
        </authorList>
    </citation>
    <scope>NUCLEOTIDE SEQUENCE</scope>
    <source>
        <strain evidence="5">MAG1</strain>
    </source>
</reference>
<keyword evidence="2" id="KW-0732">Signal</keyword>
<sequence length="439" mass="47054">MLHRLFACFAFLLLAAPLAVADAEDIVLAPGSQTSLTRDKPIRRIAVGDPKVAAVAMTSARSLLITGKQTGSTTLFVWDNRQDPLPAYQARLVVTPLPELAEGDGLRVEPLGDRLKLSGTITSLEQHAAALQVARGDKTPDASASVFDNQVQIDIKVVEVSRRRLMDAGFFLGRNNSRTTKAISGPGNLTGVQSDPTTGNFTLVSESGFLPFLKSYNLVWGGAQKGLLGALSMLEENGFAYSLAEPSLTTISGQTASFLAGGEIPIPMRTGGGADSSISIKFKEFGIKLALTPTVLDPDHIFLKVSPEVSELDDTLGVQTGGVAVPGLRVRRTDTSVALSNGESFVLSGLVSRNTTSAVDKFPFLGDIPILGAFFRSTRFDRADKELLMVVTAHVVRPFAKDQTLPPLPGETYRGYDPTFFQLMFQEKGRFGSRTGFSE</sequence>
<feature type="domain" description="Pilus formation protein N-terminal" evidence="4">
    <location>
        <begin position="23"/>
        <end position="85"/>
    </location>
</feature>
<dbReference type="Pfam" id="PF13629">
    <property type="entry name" value="T2SS-T3SS_pil_N"/>
    <property type="match status" value="1"/>
</dbReference>
<dbReference type="InterPro" id="IPR032789">
    <property type="entry name" value="T2SS-T3SS_pil_N"/>
</dbReference>
<evidence type="ECO:0000313" key="5">
    <source>
        <dbReference type="EMBL" id="WIM05777.1"/>
    </source>
</evidence>
<dbReference type="PANTHER" id="PTHR30332">
    <property type="entry name" value="PROBABLE GENERAL SECRETION PATHWAY PROTEIN D"/>
    <property type="match status" value="1"/>
</dbReference>
<evidence type="ECO:0000256" key="1">
    <source>
        <dbReference type="RuleBase" id="RU004003"/>
    </source>
</evidence>
<dbReference type="InterPro" id="IPR001775">
    <property type="entry name" value="GspD/PilQ"/>
</dbReference>
<dbReference type="EMBL" id="CP107246">
    <property type="protein sequence ID" value="WIM05777.1"/>
    <property type="molecule type" value="Genomic_DNA"/>
</dbReference>
<feature type="signal peptide" evidence="2">
    <location>
        <begin position="1"/>
        <end position="21"/>
    </location>
</feature>
<gene>
    <name evidence="5" type="ORF">OHM77_00380</name>
</gene>
<dbReference type="AlphaFoldDB" id="A0AA49FMA4"/>
<evidence type="ECO:0000259" key="4">
    <source>
        <dbReference type="Pfam" id="PF13629"/>
    </source>
</evidence>
<organism evidence="5">
    <name type="scientific">Candidatus Nitricoxidivorans perseverans</name>
    <dbReference type="NCBI Taxonomy" id="2975601"/>
    <lineage>
        <taxon>Bacteria</taxon>
        <taxon>Pseudomonadati</taxon>
        <taxon>Pseudomonadota</taxon>
        <taxon>Betaproteobacteria</taxon>
        <taxon>Nitrosomonadales</taxon>
        <taxon>Sterolibacteriaceae</taxon>
        <taxon>Candidatus Nitricoxidivorans</taxon>
    </lineage>
</organism>
<proteinExistence type="inferred from homology"/>
<name>A0AA49FMA4_9PROT</name>
<feature type="chain" id="PRO_5041412266" evidence="2">
    <location>
        <begin position="22"/>
        <end position="439"/>
    </location>
</feature>
<dbReference type="Pfam" id="PF00263">
    <property type="entry name" value="Secretin"/>
    <property type="match status" value="1"/>
</dbReference>
<dbReference type="KEGG" id="npv:OHM77_00380"/>
<accession>A0AA49FMA4</accession>